<keyword evidence="2 6" id="KW-0805">Transcription regulation</keyword>
<dbReference type="InterPro" id="IPR036388">
    <property type="entry name" value="WH-like_DNA-bd_sf"/>
</dbReference>
<evidence type="ECO:0000259" key="7">
    <source>
        <dbReference type="Pfam" id="PF04542"/>
    </source>
</evidence>
<dbReference type="PANTHER" id="PTHR43133">
    <property type="entry name" value="RNA POLYMERASE ECF-TYPE SIGMA FACTO"/>
    <property type="match status" value="1"/>
</dbReference>
<dbReference type="InterPro" id="IPR007627">
    <property type="entry name" value="RNA_pol_sigma70_r2"/>
</dbReference>
<dbReference type="RefSeq" id="WP_212774092.1">
    <property type="nucleotide sequence ID" value="NZ_AP024601.1"/>
</dbReference>
<feature type="domain" description="RNA polymerase sigma-70 region 2" evidence="7">
    <location>
        <begin position="22"/>
        <end position="89"/>
    </location>
</feature>
<accession>A0A8D5UE23</accession>
<evidence type="ECO:0000313" key="10">
    <source>
        <dbReference type="Proteomes" id="UP000677436"/>
    </source>
</evidence>
<dbReference type="PANTHER" id="PTHR43133:SF8">
    <property type="entry name" value="RNA POLYMERASE SIGMA FACTOR HI_1459-RELATED"/>
    <property type="match status" value="1"/>
</dbReference>
<keyword evidence="10" id="KW-1185">Reference proteome</keyword>
<protein>
    <recommendedName>
        <fullName evidence="6">RNA polymerase sigma factor</fullName>
    </recommendedName>
</protein>
<dbReference type="Pfam" id="PF08281">
    <property type="entry name" value="Sigma70_r4_2"/>
    <property type="match status" value="1"/>
</dbReference>
<dbReference type="InterPro" id="IPR013324">
    <property type="entry name" value="RNA_pol_sigma_r3/r4-like"/>
</dbReference>
<comment type="similarity">
    <text evidence="1 6">Belongs to the sigma-70 factor family. ECF subfamily.</text>
</comment>
<dbReference type="SUPFAM" id="SSF88946">
    <property type="entry name" value="Sigma2 domain of RNA polymerase sigma factors"/>
    <property type="match status" value="1"/>
</dbReference>
<gene>
    <name evidence="9" type="primary">sigW_1</name>
    <name evidence="9" type="ORF">JIR001_05490</name>
</gene>
<dbReference type="Pfam" id="PF04542">
    <property type="entry name" value="Sigma70_r2"/>
    <property type="match status" value="1"/>
</dbReference>
<reference evidence="9" key="1">
    <citation type="journal article" date="2013" name="Int. J. Syst. Evol. Microbiol.">
        <title>Polycladomyces abyssicola gen. nov., sp. nov., a thermophilic filamentous bacterium isolated from hemipelagic sediment.</title>
        <authorList>
            <person name="Tsubouchi T."/>
            <person name="Shimane Y."/>
            <person name="Mori K."/>
            <person name="Usui K."/>
            <person name="Hiraki T."/>
            <person name="Tame A."/>
            <person name="Uematsu K."/>
            <person name="Maruyama T."/>
            <person name="Hatada Y."/>
        </authorList>
    </citation>
    <scope>NUCLEOTIDE SEQUENCE</scope>
    <source>
        <strain evidence="9">JIR-001</strain>
    </source>
</reference>
<dbReference type="CDD" id="cd06171">
    <property type="entry name" value="Sigma70_r4"/>
    <property type="match status" value="1"/>
</dbReference>
<reference evidence="9" key="2">
    <citation type="journal article" date="2021" name="Microbiol. Resour. Announc.">
        <title>Complete Genome Sequence of Polycladomyces abyssicola JIR-001T, Isolated from Hemipelagic Sediment in Deep Seawater.</title>
        <authorList>
            <person name="Tsubouchi T."/>
            <person name="Kaneko Y."/>
        </authorList>
    </citation>
    <scope>NUCLEOTIDE SEQUENCE</scope>
    <source>
        <strain evidence="9">JIR-001</strain>
    </source>
</reference>
<dbReference type="PROSITE" id="PS01063">
    <property type="entry name" value="SIGMA70_ECF"/>
    <property type="match status" value="1"/>
</dbReference>
<dbReference type="InterPro" id="IPR013249">
    <property type="entry name" value="RNA_pol_sigma70_r4_t2"/>
</dbReference>
<keyword evidence="5 6" id="KW-0804">Transcription</keyword>
<evidence type="ECO:0000256" key="4">
    <source>
        <dbReference type="ARBA" id="ARBA00023125"/>
    </source>
</evidence>
<dbReference type="SUPFAM" id="SSF88659">
    <property type="entry name" value="Sigma3 and sigma4 domains of RNA polymerase sigma factors"/>
    <property type="match status" value="1"/>
</dbReference>
<organism evidence="9 10">
    <name type="scientific">Polycladomyces abyssicola</name>
    <dbReference type="NCBI Taxonomy" id="1125966"/>
    <lineage>
        <taxon>Bacteria</taxon>
        <taxon>Bacillati</taxon>
        <taxon>Bacillota</taxon>
        <taxon>Bacilli</taxon>
        <taxon>Bacillales</taxon>
        <taxon>Thermoactinomycetaceae</taxon>
        <taxon>Polycladomyces</taxon>
    </lineage>
</organism>
<dbReference type="InterPro" id="IPR039425">
    <property type="entry name" value="RNA_pol_sigma-70-like"/>
</dbReference>
<dbReference type="AlphaFoldDB" id="A0A8D5UE23"/>
<dbReference type="GO" id="GO:0006352">
    <property type="term" value="P:DNA-templated transcription initiation"/>
    <property type="evidence" value="ECO:0007669"/>
    <property type="project" value="InterPro"/>
</dbReference>
<evidence type="ECO:0000313" key="9">
    <source>
        <dbReference type="EMBL" id="BCU80766.1"/>
    </source>
</evidence>
<evidence type="ECO:0000256" key="5">
    <source>
        <dbReference type="ARBA" id="ARBA00023163"/>
    </source>
</evidence>
<dbReference type="Proteomes" id="UP000677436">
    <property type="component" value="Chromosome"/>
</dbReference>
<keyword evidence="4 6" id="KW-0238">DNA-binding</keyword>
<feature type="domain" description="RNA polymerase sigma factor 70 region 4 type 2" evidence="8">
    <location>
        <begin position="118"/>
        <end position="168"/>
    </location>
</feature>
<evidence type="ECO:0000256" key="1">
    <source>
        <dbReference type="ARBA" id="ARBA00010641"/>
    </source>
</evidence>
<dbReference type="InterPro" id="IPR014284">
    <property type="entry name" value="RNA_pol_sigma-70_dom"/>
</dbReference>
<evidence type="ECO:0000256" key="3">
    <source>
        <dbReference type="ARBA" id="ARBA00023082"/>
    </source>
</evidence>
<evidence type="ECO:0000256" key="6">
    <source>
        <dbReference type="RuleBase" id="RU000716"/>
    </source>
</evidence>
<dbReference type="GO" id="GO:0016987">
    <property type="term" value="F:sigma factor activity"/>
    <property type="evidence" value="ECO:0007669"/>
    <property type="project" value="UniProtKB-KW"/>
</dbReference>
<proteinExistence type="inferred from homology"/>
<dbReference type="Gene3D" id="1.10.1740.10">
    <property type="match status" value="1"/>
</dbReference>
<dbReference type="InterPro" id="IPR013325">
    <property type="entry name" value="RNA_pol_sigma_r2"/>
</dbReference>
<sequence length="181" mass="21288">MPDDLTLVRQVLAGDLDAFDALVLRYKDRVYRLMLRLIGNPEDAQDLTQEVFIKVYRNLQRFDSSRRFSTWLYRIAFNRCVDELRKRDRMGAVPTDGEPPGSESAESIVLKQEVYRSLMDRIYDLPEHYRRVFLLKYLDDLSYAEIAHVLGITVDDVKNRLYRARKKLREQKTLRKAGNGA</sequence>
<evidence type="ECO:0000256" key="2">
    <source>
        <dbReference type="ARBA" id="ARBA00023015"/>
    </source>
</evidence>
<dbReference type="KEGG" id="pabs:JIR001_05490"/>
<dbReference type="Gene3D" id="1.10.10.10">
    <property type="entry name" value="Winged helix-like DNA-binding domain superfamily/Winged helix DNA-binding domain"/>
    <property type="match status" value="1"/>
</dbReference>
<name>A0A8D5UE23_9BACL</name>
<evidence type="ECO:0000259" key="8">
    <source>
        <dbReference type="Pfam" id="PF08281"/>
    </source>
</evidence>
<dbReference type="GO" id="GO:0006950">
    <property type="term" value="P:response to stress"/>
    <property type="evidence" value="ECO:0007669"/>
    <property type="project" value="UniProtKB-ARBA"/>
</dbReference>
<dbReference type="NCBIfam" id="TIGR02937">
    <property type="entry name" value="sigma70-ECF"/>
    <property type="match status" value="1"/>
</dbReference>
<dbReference type="EMBL" id="AP024601">
    <property type="protein sequence ID" value="BCU80766.1"/>
    <property type="molecule type" value="Genomic_DNA"/>
</dbReference>
<keyword evidence="3 6" id="KW-0731">Sigma factor</keyword>
<dbReference type="InterPro" id="IPR000838">
    <property type="entry name" value="RNA_pol_sigma70_ECF_CS"/>
</dbReference>
<dbReference type="GO" id="GO:0003677">
    <property type="term" value="F:DNA binding"/>
    <property type="evidence" value="ECO:0007669"/>
    <property type="project" value="UniProtKB-KW"/>
</dbReference>